<dbReference type="Proteomes" id="UP000298656">
    <property type="component" value="Chromosome 2"/>
</dbReference>
<dbReference type="KEGG" id="tvl:FAZ95_32330"/>
<dbReference type="EMBL" id="CP040078">
    <property type="protein sequence ID" value="QCP53703.1"/>
    <property type="molecule type" value="Genomic_DNA"/>
</dbReference>
<protein>
    <submittedName>
        <fullName evidence="2">Uncharacterized protein</fullName>
    </submittedName>
</protein>
<keyword evidence="1" id="KW-0812">Transmembrane</keyword>
<name>A0A4P8J180_9BURK</name>
<dbReference type="OrthoDB" id="9032852at2"/>
<keyword evidence="1" id="KW-0472">Membrane</keyword>
<feature type="transmembrane region" description="Helical" evidence="1">
    <location>
        <begin position="43"/>
        <end position="63"/>
    </location>
</feature>
<evidence type="ECO:0000313" key="2">
    <source>
        <dbReference type="EMBL" id="QCP53703.1"/>
    </source>
</evidence>
<sequence length="93" mass="10912">MKQRYLLIGLLQLLLIFLSGWLRQMSWREIDFAGDTWPLRGQLSFYCLAGWLAIVATAIWFAVHDKANRSMIVLFLVLLLPSFEFLLWFALSF</sequence>
<proteinExistence type="predicted"/>
<dbReference type="RefSeq" id="WP_137336472.1">
    <property type="nucleotide sequence ID" value="NZ_CP040078.1"/>
</dbReference>
<keyword evidence="1" id="KW-1133">Transmembrane helix</keyword>
<dbReference type="AlphaFoldDB" id="A0A4P8J180"/>
<gene>
    <name evidence="2" type="ORF">FAZ95_32330</name>
</gene>
<keyword evidence="3" id="KW-1185">Reference proteome</keyword>
<feature type="transmembrane region" description="Helical" evidence="1">
    <location>
        <begin position="70"/>
        <end position="91"/>
    </location>
</feature>
<evidence type="ECO:0000256" key="1">
    <source>
        <dbReference type="SAM" id="Phobius"/>
    </source>
</evidence>
<evidence type="ECO:0000313" key="3">
    <source>
        <dbReference type="Proteomes" id="UP000298656"/>
    </source>
</evidence>
<organism evidence="2 3">
    <name type="scientific">Trinickia violacea</name>
    <dbReference type="NCBI Taxonomy" id="2571746"/>
    <lineage>
        <taxon>Bacteria</taxon>
        <taxon>Pseudomonadati</taxon>
        <taxon>Pseudomonadota</taxon>
        <taxon>Betaproteobacteria</taxon>
        <taxon>Burkholderiales</taxon>
        <taxon>Burkholderiaceae</taxon>
        <taxon>Trinickia</taxon>
    </lineage>
</organism>
<feature type="transmembrane region" description="Helical" evidence="1">
    <location>
        <begin position="5"/>
        <end position="23"/>
    </location>
</feature>
<reference evidence="2 3" key="1">
    <citation type="submission" date="2019-05" db="EMBL/GenBank/DDBJ databases">
        <title>Burkholderia sp. DHOD12, isolated from subtropical forest soil.</title>
        <authorList>
            <person name="Gao Z.-H."/>
            <person name="Qiu L.-H."/>
        </authorList>
    </citation>
    <scope>NUCLEOTIDE SEQUENCE [LARGE SCALE GENOMIC DNA]</scope>
    <source>
        <strain evidence="2 3">DHOD12</strain>
    </source>
</reference>
<accession>A0A4P8J180</accession>